<dbReference type="EMBL" id="JAMSLR010000003">
    <property type="protein sequence ID" value="MCM8748549.1"/>
    <property type="molecule type" value="Genomic_DNA"/>
</dbReference>
<comment type="caution">
    <text evidence="2">The sequence shown here is derived from an EMBL/GenBank/DDBJ whole genome shotgun (WGS) entry which is preliminary data.</text>
</comment>
<evidence type="ECO:0000313" key="3">
    <source>
        <dbReference type="Proteomes" id="UP001165306"/>
    </source>
</evidence>
<protein>
    <submittedName>
        <fullName evidence="2">PHP domain-containing protein</fullName>
    </submittedName>
</protein>
<dbReference type="Gene3D" id="1.10.150.650">
    <property type="match status" value="1"/>
</dbReference>
<dbReference type="GO" id="GO:0035312">
    <property type="term" value="F:5'-3' DNA exonuclease activity"/>
    <property type="evidence" value="ECO:0007669"/>
    <property type="project" value="TreeGrafter"/>
</dbReference>
<feature type="domain" description="Polymerase/histidinol phosphatase N-terminal" evidence="1">
    <location>
        <begin position="11"/>
        <end position="76"/>
    </location>
</feature>
<dbReference type="CDD" id="cd07438">
    <property type="entry name" value="PHP_HisPPase_AMP"/>
    <property type="match status" value="1"/>
</dbReference>
<sequence length="284" mass="30461">MDEAAHRRQRVDLHTHTTASDGRLRPAELIALAAQRGVAVLSVTDHDTTAGIDEAVAAGQAAGVEIVPGIELSTAVEAGEVHILGYFIDSHDQGLQEALRSFQERRLERARAMVSRLQALGLQIDFDEVRALAGEGTISRAHLARLLTERGYTSSIDEAFARYLARGRPAYVPHERPSPAEAVQVVRAAGGAAVLAHPYTASDLARLLPELIAAGLAGLEAWYGEYSEDQRRSLAELAEAHGLIATGGSDYHGEGFRKGRELGGVDVPLEAVERLRRAAGRTGR</sequence>
<reference evidence="2" key="1">
    <citation type="submission" date="2022-06" db="EMBL/GenBank/DDBJ databases">
        <title>CFH 74404 Thermomicrobiaceae sp.</title>
        <authorList>
            <person name="Ming H."/>
            <person name="Li W.-J."/>
            <person name="Zhao Z."/>
        </authorList>
    </citation>
    <scope>NUCLEOTIDE SEQUENCE</scope>
    <source>
        <strain evidence="2">CFH 74404</strain>
    </source>
</reference>
<organism evidence="2 3">
    <name type="scientific">Thermalbibacter longus</name>
    <dbReference type="NCBI Taxonomy" id="2951981"/>
    <lineage>
        <taxon>Bacteria</taxon>
        <taxon>Pseudomonadati</taxon>
        <taxon>Thermomicrobiota</taxon>
        <taxon>Thermomicrobia</taxon>
        <taxon>Thermomicrobiales</taxon>
        <taxon>Thermomicrobiaceae</taxon>
        <taxon>Thermalbibacter</taxon>
    </lineage>
</organism>
<evidence type="ECO:0000259" key="1">
    <source>
        <dbReference type="SMART" id="SM00481"/>
    </source>
</evidence>
<dbReference type="Proteomes" id="UP001165306">
    <property type="component" value="Unassembled WGS sequence"/>
</dbReference>
<dbReference type="PANTHER" id="PTHR42924">
    <property type="entry name" value="EXONUCLEASE"/>
    <property type="match status" value="1"/>
</dbReference>
<name>A0AA41W9T5_9BACT</name>
<dbReference type="InterPro" id="IPR003141">
    <property type="entry name" value="Pol/His_phosphatase_N"/>
</dbReference>
<gene>
    <name evidence="2" type="ORF">NET02_05275</name>
</gene>
<dbReference type="InterPro" id="IPR016195">
    <property type="entry name" value="Pol/histidinol_Pase-like"/>
</dbReference>
<keyword evidence="3" id="KW-1185">Reference proteome</keyword>
<dbReference type="Pfam" id="PF02811">
    <property type="entry name" value="PHP"/>
    <property type="match status" value="1"/>
</dbReference>
<dbReference type="RefSeq" id="WP_284056331.1">
    <property type="nucleotide sequence ID" value="NZ_JAMSLR010000003.1"/>
</dbReference>
<accession>A0AA41W9T5</accession>
<proteinExistence type="predicted"/>
<dbReference type="InterPro" id="IPR004013">
    <property type="entry name" value="PHP_dom"/>
</dbReference>
<dbReference type="PANTHER" id="PTHR42924:SF3">
    <property type="entry name" value="POLYMERASE_HISTIDINOL PHOSPHATASE N-TERMINAL DOMAIN-CONTAINING PROTEIN"/>
    <property type="match status" value="1"/>
</dbReference>
<dbReference type="SUPFAM" id="SSF89550">
    <property type="entry name" value="PHP domain-like"/>
    <property type="match status" value="1"/>
</dbReference>
<dbReference type="InterPro" id="IPR052018">
    <property type="entry name" value="PHP_domain"/>
</dbReference>
<dbReference type="SMART" id="SM00481">
    <property type="entry name" value="POLIIIAc"/>
    <property type="match status" value="1"/>
</dbReference>
<evidence type="ECO:0000313" key="2">
    <source>
        <dbReference type="EMBL" id="MCM8748549.1"/>
    </source>
</evidence>
<dbReference type="GO" id="GO:0004534">
    <property type="term" value="F:5'-3' RNA exonuclease activity"/>
    <property type="evidence" value="ECO:0007669"/>
    <property type="project" value="TreeGrafter"/>
</dbReference>
<dbReference type="AlphaFoldDB" id="A0AA41W9T5"/>
<dbReference type="Gene3D" id="3.20.20.140">
    <property type="entry name" value="Metal-dependent hydrolases"/>
    <property type="match status" value="1"/>
</dbReference>